<name>A0AAN6NUL6_9PEZI</name>
<keyword evidence="2" id="KW-0472">Membrane</keyword>
<comment type="caution">
    <text evidence="3">The sequence shown here is derived from an EMBL/GenBank/DDBJ whole genome shotgun (WGS) entry which is preliminary data.</text>
</comment>
<feature type="compositionally biased region" description="Basic and acidic residues" evidence="1">
    <location>
        <begin position="429"/>
        <end position="451"/>
    </location>
</feature>
<evidence type="ECO:0000256" key="1">
    <source>
        <dbReference type="SAM" id="MobiDB-lite"/>
    </source>
</evidence>
<feature type="compositionally biased region" description="Polar residues" evidence="1">
    <location>
        <begin position="379"/>
        <end position="389"/>
    </location>
</feature>
<keyword evidence="2" id="KW-1133">Transmembrane helix</keyword>
<feature type="compositionally biased region" description="Polar residues" evidence="1">
    <location>
        <begin position="102"/>
        <end position="112"/>
    </location>
</feature>
<keyword evidence="4" id="KW-1185">Reference proteome</keyword>
<feature type="region of interest" description="Disordered" evidence="1">
    <location>
        <begin position="337"/>
        <end position="402"/>
    </location>
</feature>
<feature type="compositionally biased region" description="Polar residues" evidence="1">
    <location>
        <begin position="183"/>
        <end position="199"/>
    </location>
</feature>
<dbReference type="Proteomes" id="UP001303222">
    <property type="component" value="Unassembled WGS sequence"/>
</dbReference>
<keyword evidence="2" id="KW-0812">Transmembrane</keyword>
<gene>
    <name evidence="3" type="ORF">QBC32DRAFT_392481</name>
</gene>
<proteinExistence type="predicted"/>
<feature type="region of interest" description="Disordered" evidence="1">
    <location>
        <begin position="268"/>
        <end position="324"/>
    </location>
</feature>
<reference evidence="3" key="2">
    <citation type="submission" date="2023-06" db="EMBL/GenBank/DDBJ databases">
        <authorList>
            <consortium name="Lawrence Berkeley National Laboratory"/>
            <person name="Mondo S.J."/>
            <person name="Hensen N."/>
            <person name="Bonometti L."/>
            <person name="Westerberg I."/>
            <person name="Brannstrom I.O."/>
            <person name="Guillou S."/>
            <person name="Cros-Aarteil S."/>
            <person name="Calhoun S."/>
            <person name="Haridas S."/>
            <person name="Kuo A."/>
            <person name="Pangilinan J."/>
            <person name="Riley R."/>
            <person name="Labutti K."/>
            <person name="Andreopoulos B."/>
            <person name="Lipzen A."/>
            <person name="Chen C."/>
            <person name="Yanf M."/>
            <person name="Daum C."/>
            <person name="Ng V."/>
            <person name="Clum A."/>
            <person name="Steindorff A."/>
            <person name="Ohm R."/>
            <person name="Martin F."/>
            <person name="Silar P."/>
            <person name="Natvig D."/>
            <person name="Lalanne C."/>
            <person name="Gautier V."/>
            <person name="Ament-Velasquez S.L."/>
            <person name="Kruys A."/>
            <person name="Hutchinson M.I."/>
            <person name="Powell A.J."/>
            <person name="Barry K."/>
            <person name="Miller A.N."/>
            <person name="Grigoriev I.V."/>
            <person name="Debuchy R."/>
            <person name="Gladieux P."/>
            <person name="Thoren M.H."/>
            <person name="Johannesson H."/>
        </authorList>
    </citation>
    <scope>NUCLEOTIDE SEQUENCE</scope>
    <source>
        <strain evidence="3">CBS 626.80</strain>
    </source>
</reference>
<feature type="region of interest" description="Disordered" evidence="1">
    <location>
        <begin position="426"/>
        <end position="463"/>
    </location>
</feature>
<feature type="compositionally biased region" description="Low complexity" evidence="1">
    <location>
        <begin position="89"/>
        <end position="101"/>
    </location>
</feature>
<sequence>MEDNNDTSLPISNLAVAHATASAMGSGTDQPTKLITPRAALTTSSATTHKARAHVISTSVFVTFETETVTFHPGGSVAHSSPVPTTLVTTTTASPPAEETTGSPASQTGTQGPKSAVVGGAVGATLFGLFLLIGTLAFCFYRRRCLERLGYPYSTPTPFPAHGGAGTGRGSDGNFHRLQNIPLQSLGKPNQTRAQQDQTPGGADERGSRQMGIEVVPAGPEDRGPRLRTVPVAPVSAPAHHERVLVPVSSPVSPVPAPYPLLAPPAPAPAPPRPLRNASSSVYSQPLEEDVASRFSADSDEVVNNANKNGNGNDNSNSNISSSKTVWPAPLFAAEPAQAAPATGAGGEPGPSSSTTTPHGQGRGGPSQMSMHVEPGPQSRWSPDTPSSDKSTEGLTGRLGQQVAQVGTKLAGAWKEKKEKLGLLLGAGSKEEKKPSKEEKGKGKAIDREIVIDPVNRGAPGWI</sequence>
<reference evidence="3" key="1">
    <citation type="journal article" date="2023" name="Mol. Phylogenet. Evol.">
        <title>Genome-scale phylogeny and comparative genomics of the fungal order Sordariales.</title>
        <authorList>
            <person name="Hensen N."/>
            <person name="Bonometti L."/>
            <person name="Westerberg I."/>
            <person name="Brannstrom I.O."/>
            <person name="Guillou S."/>
            <person name="Cros-Aarteil S."/>
            <person name="Calhoun S."/>
            <person name="Haridas S."/>
            <person name="Kuo A."/>
            <person name="Mondo S."/>
            <person name="Pangilinan J."/>
            <person name="Riley R."/>
            <person name="LaButti K."/>
            <person name="Andreopoulos B."/>
            <person name="Lipzen A."/>
            <person name="Chen C."/>
            <person name="Yan M."/>
            <person name="Daum C."/>
            <person name="Ng V."/>
            <person name="Clum A."/>
            <person name="Steindorff A."/>
            <person name="Ohm R.A."/>
            <person name="Martin F."/>
            <person name="Silar P."/>
            <person name="Natvig D.O."/>
            <person name="Lalanne C."/>
            <person name="Gautier V."/>
            <person name="Ament-Velasquez S.L."/>
            <person name="Kruys A."/>
            <person name="Hutchinson M.I."/>
            <person name="Powell A.J."/>
            <person name="Barry K."/>
            <person name="Miller A.N."/>
            <person name="Grigoriev I.V."/>
            <person name="Debuchy R."/>
            <person name="Gladieux P."/>
            <person name="Hiltunen Thoren M."/>
            <person name="Johannesson H."/>
        </authorList>
    </citation>
    <scope>NUCLEOTIDE SEQUENCE</scope>
    <source>
        <strain evidence="3">CBS 626.80</strain>
    </source>
</reference>
<evidence type="ECO:0000313" key="3">
    <source>
        <dbReference type="EMBL" id="KAK3951374.1"/>
    </source>
</evidence>
<evidence type="ECO:0000256" key="2">
    <source>
        <dbReference type="SAM" id="Phobius"/>
    </source>
</evidence>
<dbReference type="AlphaFoldDB" id="A0AAN6NUL6"/>
<dbReference type="EMBL" id="MU859149">
    <property type="protein sequence ID" value="KAK3951374.1"/>
    <property type="molecule type" value="Genomic_DNA"/>
</dbReference>
<accession>A0AAN6NUL6</accession>
<feature type="region of interest" description="Disordered" evidence="1">
    <location>
        <begin position="89"/>
        <end position="112"/>
    </location>
</feature>
<organism evidence="3 4">
    <name type="scientific">Pseudoneurospora amorphoporcata</name>
    <dbReference type="NCBI Taxonomy" id="241081"/>
    <lineage>
        <taxon>Eukaryota</taxon>
        <taxon>Fungi</taxon>
        <taxon>Dikarya</taxon>
        <taxon>Ascomycota</taxon>
        <taxon>Pezizomycotina</taxon>
        <taxon>Sordariomycetes</taxon>
        <taxon>Sordariomycetidae</taxon>
        <taxon>Sordariales</taxon>
        <taxon>Sordariaceae</taxon>
        <taxon>Pseudoneurospora</taxon>
    </lineage>
</organism>
<feature type="region of interest" description="Disordered" evidence="1">
    <location>
        <begin position="183"/>
        <end position="209"/>
    </location>
</feature>
<evidence type="ECO:0000313" key="4">
    <source>
        <dbReference type="Proteomes" id="UP001303222"/>
    </source>
</evidence>
<protein>
    <submittedName>
        <fullName evidence="3">Uncharacterized protein</fullName>
    </submittedName>
</protein>
<feature type="compositionally biased region" description="Low complexity" evidence="1">
    <location>
        <begin position="304"/>
        <end position="324"/>
    </location>
</feature>
<feature type="transmembrane region" description="Helical" evidence="2">
    <location>
        <begin position="116"/>
        <end position="141"/>
    </location>
</feature>